<protein>
    <submittedName>
        <fullName evidence="2">Uncharacterized protein LOC127565776 isoform X1</fullName>
    </submittedName>
    <submittedName>
        <fullName evidence="3">Uncharacterized protein LOC127565776 isoform X2</fullName>
    </submittedName>
</protein>
<dbReference type="Proteomes" id="UP000515160">
    <property type="component" value="Chromosome X"/>
</dbReference>
<dbReference type="RefSeq" id="XP_051862130.1">
    <property type="nucleotide sequence ID" value="XM_052006170.1"/>
</dbReference>
<evidence type="ECO:0000313" key="3">
    <source>
        <dbReference type="RefSeq" id="XP_051862138.1"/>
    </source>
</evidence>
<dbReference type="GeneID" id="127565776"/>
<sequence length="100" mass="12149">MSTMTEEDRKMAVYTANRKKYNYTLAVLMAMRNDFEPEKFLSLYDDIHNRYPMLIHNHVIDTAIIIWKKCFVVPDKDVSFYYRELYKYHFNMIDALNGDY</sequence>
<name>A0A9C6SUI1_DROAB</name>
<keyword evidence="1" id="KW-1185">Reference proteome</keyword>
<organism evidence="1 2">
    <name type="scientific">Drosophila albomicans</name>
    <name type="common">Fruit fly</name>
    <dbReference type="NCBI Taxonomy" id="7291"/>
    <lineage>
        <taxon>Eukaryota</taxon>
        <taxon>Metazoa</taxon>
        <taxon>Ecdysozoa</taxon>
        <taxon>Arthropoda</taxon>
        <taxon>Hexapoda</taxon>
        <taxon>Insecta</taxon>
        <taxon>Pterygota</taxon>
        <taxon>Neoptera</taxon>
        <taxon>Endopterygota</taxon>
        <taxon>Diptera</taxon>
        <taxon>Brachycera</taxon>
        <taxon>Muscomorpha</taxon>
        <taxon>Ephydroidea</taxon>
        <taxon>Drosophilidae</taxon>
        <taxon>Drosophila</taxon>
    </lineage>
</organism>
<evidence type="ECO:0000313" key="2">
    <source>
        <dbReference type="RefSeq" id="XP_051862130.1"/>
    </source>
</evidence>
<accession>A0A9C6SUI1</accession>
<dbReference type="AlphaFoldDB" id="A0A9C6SUI1"/>
<gene>
    <name evidence="2 3" type="primary">LOC127565776</name>
</gene>
<evidence type="ECO:0000313" key="1">
    <source>
        <dbReference type="Proteomes" id="UP000515160"/>
    </source>
</evidence>
<proteinExistence type="predicted"/>
<dbReference type="RefSeq" id="XP_051862138.1">
    <property type="nucleotide sequence ID" value="XM_052006178.1"/>
</dbReference>
<reference evidence="2 3" key="1">
    <citation type="submission" date="2025-04" db="UniProtKB">
        <authorList>
            <consortium name="RefSeq"/>
        </authorList>
    </citation>
    <scope>IDENTIFICATION</scope>
    <source>
        <strain evidence="2 3">15112-1751.03</strain>
        <tissue evidence="2 3">Whole Adult</tissue>
    </source>
</reference>